<accession>A0ABR8JZ71</accession>
<evidence type="ECO:0000256" key="2">
    <source>
        <dbReference type="SAM" id="SignalP"/>
    </source>
</evidence>
<sequence length="130" mass="13566">MSNPKTYFMKLSSRPALALLLGTALAATLSSCDYRWSPGENPQFKHGFTKAPGWHNWDVNRDSINYKQEAPAAGGVGSAAAIANGTVQDQLNSAPAGKSAASPQSASGTMATPDKSTNGNGNTNDQQQPK</sequence>
<dbReference type="Proteomes" id="UP000606003">
    <property type="component" value="Unassembled WGS sequence"/>
</dbReference>
<feature type="compositionally biased region" description="Polar residues" evidence="1">
    <location>
        <begin position="101"/>
        <end position="116"/>
    </location>
</feature>
<keyword evidence="4" id="KW-1185">Reference proteome</keyword>
<organism evidence="3 4">
    <name type="scientific">Hymenobacter armeniacus</name>
    <dbReference type="NCBI Taxonomy" id="2771358"/>
    <lineage>
        <taxon>Bacteria</taxon>
        <taxon>Pseudomonadati</taxon>
        <taxon>Bacteroidota</taxon>
        <taxon>Cytophagia</taxon>
        <taxon>Cytophagales</taxon>
        <taxon>Hymenobacteraceae</taxon>
        <taxon>Hymenobacter</taxon>
    </lineage>
</organism>
<evidence type="ECO:0000313" key="3">
    <source>
        <dbReference type="EMBL" id="MBD2723970.1"/>
    </source>
</evidence>
<name>A0ABR8JZ71_9BACT</name>
<reference evidence="3 4" key="1">
    <citation type="submission" date="2020-09" db="EMBL/GenBank/DDBJ databases">
        <authorList>
            <person name="Kim M.K."/>
        </authorList>
    </citation>
    <scope>NUCLEOTIDE SEQUENCE [LARGE SCALE GENOMIC DNA]</scope>
    <source>
        <strain evidence="3 4">BT189</strain>
    </source>
</reference>
<dbReference type="PROSITE" id="PS51257">
    <property type="entry name" value="PROKAR_LIPOPROTEIN"/>
    <property type="match status" value="1"/>
</dbReference>
<gene>
    <name evidence="3" type="ORF">IC234_17720</name>
</gene>
<protein>
    <submittedName>
        <fullName evidence="3">Uncharacterized protein</fullName>
    </submittedName>
</protein>
<feature type="region of interest" description="Disordered" evidence="1">
    <location>
        <begin position="91"/>
        <end position="130"/>
    </location>
</feature>
<dbReference type="EMBL" id="JACXAC010000006">
    <property type="protein sequence ID" value="MBD2723970.1"/>
    <property type="molecule type" value="Genomic_DNA"/>
</dbReference>
<proteinExistence type="predicted"/>
<comment type="caution">
    <text evidence="3">The sequence shown here is derived from an EMBL/GenBank/DDBJ whole genome shotgun (WGS) entry which is preliminary data.</text>
</comment>
<evidence type="ECO:0000256" key="1">
    <source>
        <dbReference type="SAM" id="MobiDB-lite"/>
    </source>
</evidence>
<feature type="signal peptide" evidence="2">
    <location>
        <begin position="1"/>
        <end position="26"/>
    </location>
</feature>
<feature type="chain" id="PRO_5045203655" evidence="2">
    <location>
        <begin position="27"/>
        <end position="130"/>
    </location>
</feature>
<evidence type="ECO:0000313" key="4">
    <source>
        <dbReference type="Proteomes" id="UP000606003"/>
    </source>
</evidence>
<keyword evidence="2" id="KW-0732">Signal</keyword>